<evidence type="ECO:0000313" key="2">
    <source>
        <dbReference type="EMBL" id="BCI51070.1"/>
    </source>
</evidence>
<dbReference type="InterPro" id="IPR046719">
    <property type="entry name" value="DUF6611"/>
</dbReference>
<keyword evidence="1" id="KW-0472">Membrane</keyword>
<proteinExistence type="predicted"/>
<accession>A0A6S6P340</accession>
<name>A0A6S6P340_9MYCO</name>
<dbReference type="Pfam" id="PF20315">
    <property type="entry name" value="DUF6611"/>
    <property type="match status" value="1"/>
</dbReference>
<gene>
    <name evidence="2" type="ORF">NIIDNTM18_03480</name>
</gene>
<sequence length="186" mass="20379">MAEITSARDVLTRAVRRLLDGDAPWGAFDIWPDRFGTTRFRLTVYPPGISARERRTLRAWRGWPAWGGLLWAVGVIVMVTVLPPWAALAVSTAVFLGTGAAAFVTAGAARRHVRTVIASVTVGFYHPSAVLEARRLQDLARRLAAADTERRDGQLSPVAYEATWWQVYNDLAVDAADVRPAGPATR</sequence>
<dbReference type="Proteomes" id="UP000515734">
    <property type="component" value="Chromosome"/>
</dbReference>
<keyword evidence="1" id="KW-0812">Transmembrane</keyword>
<organism evidence="2 3">
    <name type="scientific">Mycolicibacterium litorale</name>
    <dbReference type="NCBI Taxonomy" id="758802"/>
    <lineage>
        <taxon>Bacteria</taxon>
        <taxon>Bacillati</taxon>
        <taxon>Actinomycetota</taxon>
        <taxon>Actinomycetes</taxon>
        <taxon>Mycobacteriales</taxon>
        <taxon>Mycobacteriaceae</taxon>
        <taxon>Mycolicibacterium</taxon>
    </lineage>
</organism>
<feature type="transmembrane region" description="Helical" evidence="1">
    <location>
        <begin position="88"/>
        <end position="109"/>
    </location>
</feature>
<evidence type="ECO:0000313" key="3">
    <source>
        <dbReference type="Proteomes" id="UP000515734"/>
    </source>
</evidence>
<reference evidence="2 3" key="1">
    <citation type="submission" date="2020-07" db="EMBL/GenBank/DDBJ databases">
        <title>Complete genome sequence of Mycolicibacterium litorale like strain isolated from cardiac implantable electronic device infection.</title>
        <authorList>
            <person name="Fukano H."/>
            <person name="Miyama H."/>
            <person name="Hoshino Y."/>
        </authorList>
    </citation>
    <scope>NUCLEOTIDE SEQUENCE [LARGE SCALE GENOMIC DNA]</scope>
    <source>
        <strain evidence="2 3">NIIDNTM18</strain>
    </source>
</reference>
<dbReference type="EMBL" id="AP023287">
    <property type="protein sequence ID" value="BCI51070.1"/>
    <property type="molecule type" value="Genomic_DNA"/>
</dbReference>
<dbReference type="RefSeq" id="WP_185294085.1">
    <property type="nucleotide sequence ID" value="NZ_AP023287.1"/>
</dbReference>
<protein>
    <submittedName>
        <fullName evidence="2">Uncharacterized protein</fullName>
    </submittedName>
</protein>
<evidence type="ECO:0000256" key="1">
    <source>
        <dbReference type="SAM" id="Phobius"/>
    </source>
</evidence>
<feature type="transmembrane region" description="Helical" evidence="1">
    <location>
        <begin position="63"/>
        <end position="82"/>
    </location>
</feature>
<dbReference type="AlphaFoldDB" id="A0A6S6P340"/>
<keyword evidence="1" id="KW-1133">Transmembrane helix</keyword>